<dbReference type="Gene3D" id="1.10.10.10">
    <property type="entry name" value="Winged helix-like DNA-binding domain superfamily/Winged helix DNA-binding domain"/>
    <property type="match status" value="1"/>
</dbReference>
<gene>
    <name evidence="1" type="ORF">FLP30_08710</name>
</gene>
<dbReference type="InterPro" id="IPR036388">
    <property type="entry name" value="WH-like_DNA-bd_sf"/>
</dbReference>
<accession>A0A5C1YRG4</accession>
<proteinExistence type="predicted"/>
<sequence>MPMGWVWVIFCHGQHVRIFGNHMPQQNMEGHVSHDFSILEKITVFIMVFYVQERARPQLRQGMGADQTRFDALQKRCLQVGVKVTPLRSLVLHGCLQAGNGVTAFTIWKTLLSMVEDRAPRLSSLQRNLTILTQQGILLRDVGPDRVWHYTVAPLPYTGPTVSLIEQGTGHKTVCKAPEIDDCLQRIAVDRGLLIQEASVTLVCRPRSPGDKSRQSA</sequence>
<dbReference type="InterPro" id="IPR036390">
    <property type="entry name" value="WH_DNA-bd_sf"/>
</dbReference>
<keyword evidence="2" id="KW-1185">Reference proteome</keyword>
<dbReference type="EMBL" id="CP043506">
    <property type="protein sequence ID" value="QEO17799.1"/>
    <property type="molecule type" value="Genomic_DNA"/>
</dbReference>
<dbReference type="RefSeq" id="WP_149279475.1">
    <property type="nucleotide sequence ID" value="NZ_CP043506.1"/>
</dbReference>
<dbReference type="SUPFAM" id="SSF46785">
    <property type="entry name" value="Winged helix' DNA-binding domain"/>
    <property type="match status" value="1"/>
</dbReference>
<evidence type="ECO:0000313" key="1">
    <source>
        <dbReference type="EMBL" id="QEO17799.1"/>
    </source>
</evidence>
<dbReference type="OrthoDB" id="7262461at2"/>
<dbReference type="KEGG" id="acek:FLP30_08710"/>
<dbReference type="Proteomes" id="UP000324536">
    <property type="component" value="Chromosome"/>
</dbReference>
<name>A0A5C1YRG4_9PROT</name>
<evidence type="ECO:0000313" key="2">
    <source>
        <dbReference type="Proteomes" id="UP000324536"/>
    </source>
</evidence>
<dbReference type="AlphaFoldDB" id="A0A5C1YRG4"/>
<protein>
    <submittedName>
        <fullName evidence="1">Fur family transcriptional regulator</fullName>
    </submittedName>
</protein>
<reference evidence="1 2" key="1">
    <citation type="submission" date="2019-09" db="EMBL/GenBank/DDBJ databases">
        <title>Genome sequencing of strain KACC 21233.</title>
        <authorList>
            <person name="Heo J."/>
            <person name="Kim S.-J."/>
            <person name="Kim J.-S."/>
            <person name="Hong S.-B."/>
            <person name="Kwon S.-W."/>
        </authorList>
    </citation>
    <scope>NUCLEOTIDE SEQUENCE [LARGE SCALE GENOMIC DNA]</scope>
    <source>
        <strain evidence="1 2">KACC 21233</strain>
    </source>
</reference>
<organism evidence="1 2">
    <name type="scientific">Acetobacter vaccinii</name>
    <dbReference type="NCBI Taxonomy" id="2592655"/>
    <lineage>
        <taxon>Bacteria</taxon>
        <taxon>Pseudomonadati</taxon>
        <taxon>Pseudomonadota</taxon>
        <taxon>Alphaproteobacteria</taxon>
        <taxon>Acetobacterales</taxon>
        <taxon>Acetobacteraceae</taxon>
        <taxon>Acetobacter</taxon>
    </lineage>
</organism>